<keyword evidence="3" id="KW-0862">Zinc</keyword>
<dbReference type="InterPro" id="IPR049899">
    <property type="entry name" value="Znf_C2HC_C3H"/>
</dbReference>
<dbReference type="Proteomes" id="UP001178507">
    <property type="component" value="Unassembled WGS sequence"/>
</dbReference>
<comment type="caution">
    <text evidence="7">The sequence shown here is derived from an EMBL/GenBank/DDBJ whole genome shotgun (WGS) entry which is preliminary data.</text>
</comment>
<feature type="compositionally biased region" description="Basic and acidic residues" evidence="5">
    <location>
        <begin position="282"/>
        <end position="291"/>
    </location>
</feature>
<protein>
    <recommendedName>
        <fullName evidence="6">C2HC/C3H-type domain-containing protein</fullName>
    </recommendedName>
</protein>
<feature type="compositionally biased region" description="Basic and acidic residues" evidence="5">
    <location>
        <begin position="258"/>
        <end position="275"/>
    </location>
</feature>
<evidence type="ECO:0000256" key="1">
    <source>
        <dbReference type="ARBA" id="ARBA00022723"/>
    </source>
</evidence>
<accession>A0AA36MRY6</accession>
<dbReference type="GO" id="GO:0008270">
    <property type="term" value="F:zinc ion binding"/>
    <property type="evidence" value="ECO:0007669"/>
    <property type="project" value="UniProtKB-KW"/>
</dbReference>
<feature type="non-terminal residue" evidence="7">
    <location>
        <position position="1"/>
    </location>
</feature>
<dbReference type="PROSITE" id="PS52027">
    <property type="entry name" value="ZF_C2HC_C3H"/>
    <property type="match status" value="1"/>
</dbReference>
<keyword evidence="1" id="KW-0479">Metal-binding</keyword>
<dbReference type="Pfam" id="PF13913">
    <property type="entry name" value="zf-C2HC_2"/>
    <property type="match status" value="1"/>
</dbReference>
<evidence type="ECO:0000313" key="8">
    <source>
        <dbReference type="Proteomes" id="UP001178507"/>
    </source>
</evidence>
<evidence type="ECO:0000313" key="7">
    <source>
        <dbReference type="EMBL" id="CAJ1381782.1"/>
    </source>
</evidence>
<keyword evidence="8" id="KW-1185">Reference proteome</keyword>
<dbReference type="EMBL" id="CAUJNA010000837">
    <property type="protein sequence ID" value="CAJ1381782.1"/>
    <property type="molecule type" value="Genomic_DNA"/>
</dbReference>
<evidence type="ECO:0000256" key="3">
    <source>
        <dbReference type="ARBA" id="ARBA00022833"/>
    </source>
</evidence>
<dbReference type="AlphaFoldDB" id="A0AA36MRY6"/>
<organism evidence="7 8">
    <name type="scientific">Effrenium voratum</name>
    <dbReference type="NCBI Taxonomy" id="2562239"/>
    <lineage>
        <taxon>Eukaryota</taxon>
        <taxon>Sar</taxon>
        <taxon>Alveolata</taxon>
        <taxon>Dinophyceae</taxon>
        <taxon>Suessiales</taxon>
        <taxon>Symbiodiniaceae</taxon>
        <taxon>Effrenium</taxon>
    </lineage>
</organism>
<evidence type="ECO:0000256" key="5">
    <source>
        <dbReference type="SAM" id="MobiDB-lite"/>
    </source>
</evidence>
<evidence type="ECO:0000256" key="2">
    <source>
        <dbReference type="ARBA" id="ARBA00022771"/>
    </source>
</evidence>
<proteinExistence type="predicted"/>
<feature type="domain" description="C2HC/C3H-type" evidence="6">
    <location>
        <begin position="155"/>
        <end position="184"/>
    </location>
</feature>
<dbReference type="Gene3D" id="3.30.160.60">
    <property type="entry name" value="Classic Zinc Finger"/>
    <property type="match status" value="1"/>
</dbReference>
<evidence type="ECO:0000259" key="6">
    <source>
        <dbReference type="PROSITE" id="PS52027"/>
    </source>
</evidence>
<gene>
    <name evidence="7" type="ORF">EVOR1521_LOCUS9353</name>
</gene>
<reference evidence="7" key="1">
    <citation type="submission" date="2023-08" db="EMBL/GenBank/DDBJ databases">
        <authorList>
            <person name="Chen Y."/>
            <person name="Shah S."/>
            <person name="Dougan E. K."/>
            <person name="Thang M."/>
            <person name="Chan C."/>
        </authorList>
    </citation>
    <scope>NUCLEOTIDE SEQUENCE</scope>
</reference>
<evidence type="ECO:0000256" key="4">
    <source>
        <dbReference type="PROSITE-ProRule" id="PRU01371"/>
    </source>
</evidence>
<keyword evidence="2 4" id="KW-0863">Zinc-finger</keyword>
<name>A0AA36MRY6_9DINO</name>
<sequence>GSLLGNLSHTHGNFCTANSYSSKVTVAARAMKDLLASPGAGRRHEEWTESPLPPGWQPKIWQPGRAPAWQASFEESAGRGELWCKTHRSPVASVDSEEEIDRFLCGLQMEAASFEALSGSHRVLGQSASDTGSEPWTTSRWPFGAPSPEVPEAEPLLPCSKCGRSFWARRLEVHEPGCKAVPRQAKRGVFESRRQRLRDLPVAQAISAVNGAPDKAAVTPKQQKGKTDDVVTPVKLKAGKATKVSPSPEVGGRLRGRKVLDTPPKKLGKGREKGATRSHRSQKPERVDESFQHTPSPRPVKLAEARWQPETPELSLLASERGGPISNESQETLAARSGNASLEMANSIAFEAACADSPSDRDVEELDSLSPLRIGPILDDEAAQSDFAALDDNIRDDQALEEMSAEKLFNRWIRCETGEPDEYSGRNEESVTEPLPARLALVSEAAALCAEVDALLGQGGPDTGPEVAGAEAGEATKASLSAMTNFELNAGKPQVPEFPCWKPYDPSKYCEAQPDVKEASDLQGWLRRCAEQIELRRQELESWQTQSSLFT</sequence>
<feature type="region of interest" description="Disordered" evidence="5">
    <location>
        <begin position="212"/>
        <end position="307"/>
    </location>
</feature>